<dbReference type="InterPro" id="IPR056546">
    <property type="entry name" value="MreB_MamK-like"/>
</dbReference>
<feature type="region of interest" description="Disordered" evidence="5">
    <location>
        <begin position="256"/>
        <end position="278"/>
    </location>
</feature>
<accession>A0A101QJV0</accession>
<comment type="subcellular location">
    <subcellularLocation>
        <location evidence="1">Cytoplasm</location>
    </subcellularLocation>
</comment>
<protein>
    <recommendedName>
        <fullName evidence="8">Rod shape-determining protein MreB</fullName>
    </recommendedName>
</protein>
<reference evidence="6 7" key="1">
    <citation type="submission" date="2015-10" db="EMBL/GenBank/DDBJ databases">
        <title>Draft genome sequence of Streptomyces corchorusii DSM 40340, type strain for the species Streptomyces corchorusii.</title>
        <authorList>
            <person name="Ruckert C."/>
            <person name="Winkler A."/>
            <person name="Kalinowski J."/>
            <person name="Kampfer P."/>
            <person name="Glaeser S."/>
        </authorList>
    </citation>
    <scope>NUCLEOTIDE SEQUENCE [LARGE SCALE GENOMIC DNA]</scope>
    <source>
        <strain evidence="6 7">DSM 40340</strain>
    </source>
</reference>
<evidence type="ECO:0008006" key="8">
    <source>
        <dbReference type="Google" id="ProtNLM"/>
    </source>
</evidence>
<evidence type="ECO:0000256" key="1">
    <source>
        <dbReference type="ARBA" id="ARBA00004496"/>
    </source>
</evidence>
<evidence type="ECO:0000256" key="5">
    <source>
        <dbReference type="SAM" id="MobiDB-lite"/>
    </source>
</evidence>
<dbReference type="Proteomes" id="UP000053398">
    <property type="component" value="Unassembled WGS sequence"/>
</dbReference>
<evidence type="ECO:0000256" key="3">
    <source>
        <dbReference type="ARBA" id="ARBA00022741"/>
    </source>
</evidence>
<proteinExistence type="predicted"/>
<dbReference type="RefSeq" id="WP_059262296.1">
    <property type="nucleotide sequence ID" value="NZ_KQ948353.1"/>
</dbReference>
<evidence type="ECO:0000313" key="7">
    <source>
        <dbReference type="Proteomes" id="UP000053398"/>
    </source>
</evidence>
<comment type="caution">
    <text evidence="6">The sequence shown here is derived from an EMBL/GenBank/DDBJ whole genome shotgun (WGS) entry which is preliminary data.</text>
</comment>
<dbReference type="PANTHER" id="PTHR42749">
    <property type="entry name" value="CELL SHAPE-DETERMINING PROTEIN MREB"/>
    <property type="match status" value="1"/>
</dbReference>
<dbReference type="GO" id="GO:0005524">
    <property type="term" value="F:ATP binding"/>
    <property type="evidence" value="ECO:0007669"/>
    <property type="project" value="UniProtKB-KW"/>
</dbReference>
<keyword evidence="7" id="KW-1185">Reference proteome</keyword>
<dbReference type="Gene3D" id="3.30.420.40">
    <property type="match status" value="1"/>
</dbReference>
<dbReference type="AlphaFoldDB" id="A0A101QJV0"/>
<dbReference type="EMBL" id="LMWP01000006">
    <property type="protein sequence ID" value="KUN31278.1"/>
    <property type="molecule type" value="Genomic_DNA"/>
</dbReference>
<dbReference type="Pfam" id="PF06723">
    <property type="entry name" value="MreB_Mbl"/>
    <property type="match status" value="2"/>
</dbReference>
<keyword evidence="2" id="KW-0963">Cytoplasm</keyword>
<name>A0A101QJV0_STRCK</name>
<dbReference type="PANTHER" id="PTHR42749:SF1">
    <property type="entry name" value="CELL SHAPE-DETERMINING PROTEIN MREB"/>
    <property type="match status" value="1"/>
</dbReference>
<evidence type="ECO:0000256" key="2">
    <source>
        <dbReference type="ARBA" id="ARBA00022490"/>
    </source>
</evidence>
<dbReference type="GO" id="GO:0005737">
    <property type="term" value="C:cytoplasm"/>
    <property type="evidence" value="ECO:0007669"/>
    <property type="project" value="UniProtKB-SubCell"/>
</dbReference>
<keyword evidence="3" id="KW-0547">Nucleotide-binding</keyword>
<gene>
    <name evidence="6" type="ORF">AQJ11_07240</name>
</gene>
<dbReference type="InterPro" id="IPR043129">
    <property type="entry name" value="ATPase_NBD"/>
</dbReference>
<sequence>MTGLGHPLGTAAGHRPWPLCRRCCGIALDMGSARTRAWIAGKGVVVDVPTVTFPGSGAVHPIQHGTIIDTPGCARMLRRLLAHRLPRFVRPLVIVTAPVLDGVAYRAQARTAVDVLRPRGVLTVPSARAIAVSAGADMSRPLMVVDIGAHLTEVVLLGDGDVTDARRTALGTSDLDDTTTPEEIAGAVASMLTAMLRQDRTSLTADAVRRGILLAGGGALRPEITRHLAEQPHMPMRVVRAPHTASVRGAARLLQAAHTHPSASGALPSAARPHRAPG</sequence>
<dbReference type="SUPFAM" id="SSF53067">
    <property type="entry name" value="Actin-like ATPase domain"/>
    <property type="match status" value="1"/>
</dbReference>
<keyword evidence="4" id="KW-0067">ATP-binding</keyword>
<organism evidence="6 7">
    <name type="scientific">Streptomyces corchorusii</name>
    <name type="common">Streptomyces chibaensis</name>
    <dbReference type="NCBI Taxonomy" id="1903"/>
    <lineage>
        <taxon>Bacteria</taxon>
        <taxon>Bacillati</taxon>
        <taxon>Actinomycetota</taxon>
        <taxon>Actinomycetes</taxon>
        <taxon>Kitasatosporales</taxon>
        <taxon>Streptomycetaceae</taxon>
        <taxon>Streptomyces</taxon>
    </lineage>
</organism>
<evidence type="ECO:0000313" key="6">
    <source>
        <dbReference type="EMBL" id="KUN31278.1"/>
    </source>
</evidence>
<evidence type="ECO:0000256" key="4">
    <source>
        <dbReference type="ARBA" id="ARBA00022840"/>
    </source>
</evidence>